<proteinExistence type="predicted"/>
<evidence type="ECO:0000256" key="1">
    <source>
        <dbReference type="SAM" id="MobiDB-lite"/>
    </source>
</evidence>
<gene>
    <name evidence="2" type="ORF">SI7747_13016786</name>
    <name evidence="3" type="ORF">SI8410_13018121</name>
</gene>
<sequence>MGREKRASRQRRRARSFTSEGNPPIWSRKQLKGERAGRIGVKSGGERGS</sequence>
<dbReference type="EMBL" id="LR746276">
    <property type="protein sequence ID" value="CAA7407443.1"/>
    <property type="molecule type" value="Genomic_DNA"/>
</dbReference>
<protein>
    <submittedName>
        <fullName evidence="3">Uncharacterized protein</fullName>
    </submittedName>
</protein>
<dbReference type="EMBL" id="LR743600">
    <property type="protein sequence ID" value="CAA2631140.1"/>
    <property type="molecule type" value="Genomic_DNA"/>
</dbReference>
<name>A0A7I8LBP6_SPIIN</name>
<organism evidence="3 4">
    <name type="scientific">Spirodela intermedia</name>
    <name type="common">Intermediate duckweed</name>
    <dbReference type="NCBI Taxonomy" id="51605"/>
    <lineage>
        <taxon>Eukaryota</taxon>
        <taxon>Viridiplantae</taxon>
        <taxon>Streptophyta</taxon>
        <taxon>Embryophyta</taxon>
        <taxon>Tracheophyta</taxon>
        <taxon>Spermatophyta</taxon>
        <taxon>Magnoliopsida</taxon>
        <taxon>Liliopsida</taxon>
        <taxon>Araceae</taxon>
        <taxon>Lemnoideae</taxon>
        <taxon>Spirodela</taxon>
    </lineage>
</organism>
<evidence type="ECO:0000313" key="4">
    <source>
        <dbReference type="Proteomes" id="UP000663760"/>
    </source>
</evidence>
<feature type="region of interest" description="Disordered" evidence="1">
    <location>
        <begin position="1"/>
        <end position="49"/>
    </location>
</feature>
<evidence type="ECO:0000313" key="2">
    <source>
        <dbReference type="EMBL" id="CAA2631140.1"/>
    </source>
</evidence>
<evidence type="ECO:0000313" key="3">
    <source>
        <dbReference type="EMBL" id="CAA7407443.1"/>
    </source>
</evidence>
<dbReference type="Proteomes" id="UP000663760">
    <property type="component" value="Chromosome 13"/>
</dbReference>
<accession>A0A7I8LBP6</accession>
<reference evidence="3" key="1">
    <citation type="submission" date="2020-02" db="EMBL/GenBank/DDBJ databases">
        <authorList>
            <person name="Scholz U."/>
            <person name="Mascher M."/>
            <person name="Fiebig A."/>
        </authorList>
    </citation>
    <scope>NUCLEOTIDE SEQUENCE</scope>
</reference>
<keyword evidence="4" id="KW-1185">Reference proteome</keyword>
<dbReference type="AlphaFoldDB" id="A0A7I8LBP6"/>